<feature type="transmembrane region" description="Helical" evidence="1">
    <location>
        <begin position="31"/>
        <end position="48"/>
    </location>
</feature>
<dbReference type="STRING" id="1774273.LPB03_06195"/>
<keyword evidence="1" id="KW-0472">Membrane</keyword>
<comment type="caution">
    <text evidence="2">The sequence shown here is derived from an EMBL/GenBank/DDBJ whole genome shotgun (WGS) entry which is preliminary data.</text>
</comment>
<dbReference type="Proteomes" id="UP000092584">
    <property type="component" value="Unassembled WGS sequence"/>
</dbReference>
<keyword evidence="1" id="KW-0812">Transmembrane</keyword>
<gene>
    <name evidence="2" type="ORF">LPB3_06290</name>
</gene>
<keyword evidence="3" id="KW-1185">Reference proteome</keyword>
<dbReference type="EMBL" id="LSFM01000021">
    <property type="protein sequence ID" value="OBY64995.1"/>
    <property type="molecule type" value="Genomic_DNA"/>
</dbReference>
<dbReference type="KEGG" id="pob:LPB03_06195"/>
<organism evidence="2 3">
    <name type="scientific">Polaribacter vadi</name>
    <dbReference type="NCBI Taxonomy" id="1774273"/>
    <lineage>
        <taxon>Bacteria</taxon>
        <taxon>Pseudomonadati</taxon>
        <taxon>Bacteroidota</taxon>
        <taxon>Flavobacteriia</taxon>
        <taxon>Flavobacteriales</taxon>
        <taxon>Flavobacteriaceae</taxon>
    </lineage>
</organism>
<name>A0A1B8TZK4_9FLAO</name>
<evidence type="ECO:0008006" key="4">
    <source>
        <dbReference type="Google" id="ProtNLM"/>
    </source>
</evidence>
<sequence length="177" mass="21437">MKIESKLNESSFRKSQKINLDFVFGKKLKSVKQNLILLFFVLIISLELTSKEIILGYIFLGFALMFLINIIWFYYSYFKIKKQHLKNIETEISHYKNNPDKSIISEFRNDSFYYKDYKMEFTLIWEKFESFQIIDDYLVLKSFGANYLNFFFNKHEISSEEFDKIIIITRNNIKNKK</sequence>
<proteinExistence type="predicted"/>
<protein>
    <recommendedName>
        <fullName evidence="4">YcxB-like protein domain-containing protein</fullName>
    </recommendedName>
</protein>
<evidence type="ECO:0000256" key="1">
    <source>
        <dbReference type="SAM" id="Phobius"/>
    </source>
</evidence>
<dbReference type="OrthoDB" id="1361843at2"/>
<accession>A0A1B8TZK4</accession>
<dbReference type="AlphaFoldDB" id="A0A1B8TZK4"/>
<dbReference type="RefSeq" id="WP_065318749.1">
    <property type="nucleotide sequence ID" value="NZ_CP017477.1"/>
</dbReference>
<evidence type="ECO:0000313" key="2">
    <source>
        <dbReference type="EMBL" id="OBY64995.1"/>
    </source>
</evidence>
<evidence type="ECO:0000313" key="3">
    <source>
        <dbReference type="Proteomes" id="UP000092584"/>
    </source>
</evidence>
<feature type="transmembrane region" description="Helical" evidence="1">
    <location>
        <begin position="54"/>
        <end position="75"/>
    </location>
</feature>
<reference evidence="3" key="1">
    <citation type="submission" date="2016-02" db="EMBL/GenBank/DDBJ databases">
        <authorList>
            <person name="Shin S.-K."/>
            <person name="Yi H."/>
            <person name="Kim E."/>
        </authorList>
    </citation>
    <scope>NUCLEOTIDE SEQUENCE [LARGE SCALE GENOMIC DNA]</scope>
    <source>
        <strain evidence="3">LPB0003</strain>
    </source>
</reference>
<keyword evidence="1" id="KW-1133">Transmembrane helix</keyword>